<organism evidence="10 11">
    <name type="scientific">Xenopus laevis</name>
    <name type="common">African clawed frog</name>
    <dbReference type="NCBI Taxonomy" id="8355"/>
    <lineage>
        <taxon>Eukaryota</taxon>
        <taxon>Metazoa</taxon>
        <taxon>Chordata</taxon>
        <taxon>Craniata</taxon>
        <taxon>Vertebrata</taxon>
        <taxon>Euteleostomi</taxon>
        <taxon>Amphibia</taxon>
        <taxon>Batrachia</taxon>
        <taxon>Anura</taxon>
        <taxon>Pipoidea</taxon>
        <taxon>Pipidae</taxon>
        <taxon>Xenopodinae</taxon>
        <taxon>Xenopus</taxon>
        <taxon>Xenopus</taxon>
    </lineage>
</organism>
<dbReference type="Proteomes" id="UP000694892">
    <property type="component" value="Chromosome 9_10S"/>
</dbReference>
<accession>A0A974H1W5</accession>
<dbReference type="InterPro" id="IPR037030">
    <property type="entry name" value="PDE6_gamma_sf"/>
</dbReference>
<protein>
    <recommendedName>
        <fullName evidence="3">3',5'-cyclic-GMP phosphodiesterase</fullName>
        <ecNumber evidence="3">3.1.4.35</ecNumber>
    </recommendedName>
</protein>
<dbReference type="GO" id="GO:0042622">
    <property type="term" value="C:photoreceptor outer segment membrane"/>
    <property type="evidence" value="ECO:0007669"/>
    <property type="project" value="TreeGrafter"/>
</dbReference>
<dbReference type="GO" id="GO:0030553">
    <property type="term" value="F:cGMP binding"/>
    <property type="evidence" value="ECO:0007669"/>
    <property type="project" value="InterPro"/>
</dbReference>
<dbReference type="PANTHER" id="PTHR12122:SF10">
    <property type="entry name" value="RHODOPSIN-SENSITIVE CGMP 3',5'-CYCLIC PHOSPHODIESTERASE SUBUNIT GAMMA"/>
    <property type="match status" value="1"/>
</dbReference>
<keyword evidence="7" id="KW-0844">Vision</keyword>
<dbReference type="InterPro" id="IPR006952">
    <property type="entry name" value="PDE6_gamma"/>
</dbReference>
<evidence type="ECO:0000256" key="7">
    <source>
        <dbReference type="ARBA" id="ARBA00023305"/>
    </source>
</evidence>
<comment type="similarity">
    <text evidence="2">Belongs to the rod/cone cGMP-PDE gamma subunit family.</text>
</comment>
<gene>
    <name evidence="10" type="ORF">XELAEV_18047816mg</name>
</gene>
<dbReference type="AlphaFoldDB" id="A0A974H1W5"/>
<sequence length="264" mass="29359">MKYICIKHRGKQRCQYLLEDTDAGSVPEEFLCSAAWDWGGFWACQGCHIRARVAIRPLFYKTSRITTAVPLENRTPVETPTPAPVAVISATEEKKQDKKQAQADKKGEAVEKVTVEEKVPAENESQPPEKETKEQNDVQKENVEKVEEVNKEPNEVTMGHRTNVLGEESKGTQVKVTEEANVPTENFGATSSQPPARSGPTTKKGPKFKQRGSKEFKSKPPKRGVIGFEEIPGMDGLGADITIICPWEAYSHLELHELAQYGII</sequence>
<reference evidence="11" key="1">
    <citation type="journal article" date="2016" name="Nature">
        <title>Genome evolution in the allotetraploid frog Xenopus laevis.</title>
        <authorList>
            <person name="Session A.M."/>
            <person name="Uno Y."/>
            <person name="Kwon T."/>
            <person name="Chapman J.A."/>
            <person name="Toyoda A."/>
            <person name="Takahashi S."/>
            <person name="Fukui A."/>
            <person name="Hikosaka A."/>
            <person name="Suzuki A."/>
            <person name="Kondo M."/>
            <person name="van Heeringen S.J."/>
            <person name="Quigley I."/>
            <person name="Heinz S."/>
            <person name="Ogino H."/>
            <person name="Ochi H."/>
            <person name="Hellsten U."/>
            <person name="Lyons J.B."/>
            <person name="Simakov O."/>
            <person name="Putnam N."/>
            <person name="Stites J."/>
            <person name="Kuroki Y."/>
            <person name="Tanaka T."/>
            <person name="Michiue T."/>
            <person name="Watanabe M."/>
            <person name="Bogdanovic O."/>
            <person name="Lister R."/>
            <person name="Georgiou G."/>
            <person name="Paranjpe S.S."/>
            <person name="van Kruijsbergen I."/>
            <person name="Shu S."/>
            <person name="Carlson J."/>
            <person name="Kinoshita T."/>
            <person name="Ohta Y."/>
            <person name="Mawaribuchi S."/>
            <person name="Jenkins J."/>
            <person name="Grimwood J."/>
            <person name="Schmutz J."/>
            <person name="Mitros T."/>
            <person name="Mozaffari S.V."/>
            <person name="Suzuki Y."/>
            <person name="Haramoto Y."/>
            <person name="Yamamoto T.S."/>
            <person name="Takagi C."/>
            <person name="Heald R."/>
            <person name="Miller K."/>
            <person name="Haudenschild C."/>
            <person name="Kitzman J."/>
            <person name="Nakayama T."/>
            <person name="Izutsu Y."/>
            <person name="Robert J."/>
            <person name="Fortriede J."/>
            <person name="Burns K."/>
            <person name="Lotay V."/>
            <person name="Karimi K."/>
            <person name="Yasuoka Y."/>
            <person name="Dichmann D.S."/>
            <person name="Flajnik M.F."/>
            <person name="Houston D.W."/>
            <person name="Shendure J."/>
            <person name="DuPasquier L."/>
            <person name="Vize P.D."/>
            <person name="Zorn A.M."/>
            <person name="Ito M."/>
            <person name="Marcotte E.M."/>
            <person name="Wallingford J.B."/>
            <person name="Ito Y."/>
            <person name="Asashima M."/>
            <person name="Ueno N."/>
            <person name="Matsuda Y."/>
            <person name="Veenstra G.J."/>
            <person name="Fujiyama A."/>
            <person name="Harland R.M."/>
            <person name="Taira M."/>
            <person name="Rokhsar D.S."/>
        </authorList>
    </citation>
    <scope>NUCLEOTIDE SEQUENCE [LARGE SCALE GENOMIC DNA]</scope>
    <source>
        <strain evidence="11">J</strain>
    </source>
</reference>
<feature type="compositionally biased region" description="Polar residues" evidence="9">
    <location>
        <begin position="183"/>
        <end position="201"/>
    </location>
</feature>
<keyword evidence="5" id="KW-0716">Sensory transduction</keyword>
<name>A0A974H1W5_XENLA</name>
<feature type="compositionally biased region" description="Basic and acidic residues" evidence="9">
    <location>
        <begin position="91"/>
        <end position="154"/>
    </location>
</feature>
<comment type="function">
    <text evidence="8">Participates in processes of transmission and amplification of the visual signal. cGMP-PDEs are the effector molecules in G-protein-mediated phototransduction in vertebrate rods and cones.</text>
</comment>
<evidence type="ECO:0000256" key="8">
    <source>
        <dbReference type="ARBA" id="ARBA00025377"/>
    </source>
</evidence>
<comment type="catalytic activity">
    <reaction evidence="1">
        <text>3',5'-cyclic GMP + H2O = GMP + H(+)</text>
        <dbReference type="Rhea" id="RHEA:16957"/>
        <dbReference type="ChEBI" id="CHEBI:15377"/>
        <dbReference type="ChEBI" id="CHEBI:15378"/>
        <dbReference type="ChEBI" id="CHEBI:57746"/>
        <dbReference type="ChEBI" id="CHEBI:58115"/>
        <dbReference type="EC" id="3.1.4.35"/>
    </reaction>
</comment>
<dbReference type="EMBL" id="CM004483">
    <property type="protein sequence ID" value="OCT61787.1"/>
    <property type="molecule type" value="Genomic_DNA"/>
</dbReference>
<dbReference type="GO" id="GO:0047555">
    <property type="term" value="F:3',5'-cyclic-GMP phosphodiesterase activity"/>
    <property type="evidence" value="ECO:0007669"/>
    <property type="project" value="UniProtKB-EC"/>
</dbReference>
<evidence type="ECO:0000256" key="4">
    <source>
        <dbReference type="ARBA" id="ARBA00022535"/>
    </source>
</evidence>
<dbReference type="GO" id="GO:0045745">
    <property type="term" value="P:positive regulation of G protein-coupled receptor signaling pathway"/>
    <property type="evidence" value="ECO:0007669"/>
    <property type="project" value="TreeGrafter"/>
</dbReference>
<feature type="region of interest" description="Disordered" evidence="9">
    <location>
        <begin position="90"/>
        <end position="228"/>
    </location>
</feature>
<evidence type="ECO:0000256" key="6">
    <source>
        <dbReference type="ARBA" id="ARBA00022801"/>
    </source>
</evidence>
<evidence type="ECO:0000256" key="3">
    <source>
        <dbReference type="ARBA" id="ARBA00012319"/>
    </source>
</evidence>
<dbReference type="Gene3D" id="4.10.1120.10">
    <property type="entry name" value="Retinal cGMP phosphodiesterase, gamma subunit"/>
    <property type="match status" value="1"/>
</dbReference>
<evidence type="ECO:0000256" key="9">
    <source>
        <dbReference type="SAM" id="MobiDB-lite"/>
    </source>
</evidence>
<evidence type="ECO:0000256" key="5">
    <source>
        <dbReference type="ARBA" id="ARBA00022606"/>
    </source>
</evidence>
<evidence type="ECO:0000256" key="2">
    <source>
        <dbReference type="ARBA" id="ARBA00006377"/>
    </source>
</evidence>
<evidence type="ECO:0000313" key="11">
    <source>
        <dbReference type="Proteomes" id="UP000694892"/>
    </source>
</evidence>
<evidence type="ECO:0000256" key="1">
    <source>
        <dbReference type="ARBA" id="ARBA00000583"/>
    </source>
</evidence>
<dbReference type="GO" id="GO:0045742">
    <property type="term" value="P:positive regulation of epidermal growth factor receptor signaling pathway"/>
    <property type="evidence" value="ECO:0007669"/>
    <property type="project" value="TreeGrafter"/>
</dbReference>
<proteinExistence type="inferred from homology"/>
<dbReference type="PANTHER" id="PTHR12122">
    <property type="entry name" value="RETINAL CONE RHODOPSIN-SENSITIVE CGMP 3',5'-CYCLIC PHOSPHODIESTERASE GAMMA-SUBUNIT-RELATED"/>
    <property type="match status" value="1"/>
</dbReference>
<keyword evidence="6" id="KW-0378">Hydrolase</keyword>
<dbReference type="GO" id="GO:0007601">
    <property type="term" value="P:visual perception"/>
    <property type="evidence" value="ECO:0007669"/>
    <property type="project" value="UniProtKB-KW"/>
</dbReference>
<evidence type="ECO:0000313" key="10">
    <source>
        <dbReference type="EMBL" id="OCT61787.1"/>
    </source>
</evidence>
<keyword evidence="4" id="KW-0140">cGMP</keyword>
<dbReference type="EC" id="3.1.4.35" evidence="3"/>
<dbReference type="Pfam" id="PF04868">
    <property type="entry name" value="PDE6_gamma"/>
    <property type="match status" value="1"/>
</dbReference>